<name>A0AAD9UGL0_RIDPI</name>
<dbReference type="PROSITE" id="PS50026">
    <property type="entry name" value="EGF_3"/>
    <property type="match status" value="1"/>
</dbReference>
<feature type="domain" description="EGF-like" evidence="2">
    <location>
        <begin position="60"/>
        <end position="96"/>
    </location>
</feature>
<dbReference type="AlphaFoldDB" id="A0AAD9UGL0"/>
<evidence type="ECO:0000313" key="3">
    <source>
        <dbReference type="EMBL" id="KAK2188421.1"/>
    </source>
</evidence>
<keyword evidence="4" id="KW-1185">Reference proteome</keyword>
<dbReference type="Proteomes" id="UP001209878">
    <property type="component" value="Unassembled WGS sequence"/>
</dbReference>
<dbReference type="PROSITE" id="PS01186">
    <property type="entry name" value="EGF_2"/>
    <property type="match status" value="1"/>
</dbReference>
<dbReference type="Gene3D" id="2.10.25.10">
    <property type="entry name" value="Laminin"/>
    <property type="match status" value="2"/>
</dbReference>
<accession>A0AAD9UGL0</accession>
<sequence>MGPKCDLPCVHGTKLPDLSCDCHGCYTGTGCNDTCGGHGDCVDDKCVCRSTDGFWGSKCTERGCPGVGESCSGRGSCSLFDQRCTCDSDWKGKDCSQPDCPGTPDCNSRGNCTVNSAGVPTCVDCHLSMGVACQLNCIHGHESPPNSQKCVCEACYGGDDCNVECSQRGSCGNGSCTCDAGYRGDTCQLLDCPG</sequence>
<comment type="caution">
    <text evidence="1">Lacks conserved residue(s) required for the propagation of feature annotation.</text>
</comment>
<dbReference type="EMBL" id="JAODUO010000132">
    <property type="protein sequence ID" value="KAK2188421.1"/>
    <property type="molecule type" value="Genomic_DNA"/>
</dbReference>
<protein>
    <recommendedName>
        <fullName evidence="2">EGF-like domain-containing protein</fullName>
    </recommendedName>
</protein>
<dbReference type="PROSITE" id="PS00022">
    <property type="entry name" value="EGF_1"/>
    <property type="match status" value="2"/>
</dbReference>
<reference evidence="3" key="1">
    <citation type="journal article" date="2023" name="Mol. Biol. Evol.">
        <title>Third-Generation Sequencing Reveals the Adaptive Role of the Epigenome in Three Deep-Sea Polychaetes.</title>
        <authorList>
            <person name="Perez M."/>
            <person name="Aroh O."/>
            <person name="Sun Y."/>
            <person name="Lan Y."/>
            <person name="Juniper S.K."/>
            <person name="Young C.R."/>
            <person name="Angers B."/>
            <person name="Qian P.Y."/>
        </authorList>
    </citation>
    <scope>NUCLEOTIDE SEQUENCE</scope>
    <source>
        <strain evidence="3">R07B-5</strain>
    </source>
</reference>
<dbReference type="InterPro" id="IPR000742">
    <property type="entry name" value="EGF"/>
</dbReference>
<gene>
    <name evidence="3" type="ORF">NP493_132g02156</name>
</gene>
<evidence type="ECO:0000256" key="1">
    <source>
        <dbReference type="PROSITE-ProRule" id="PRU00076"/>
    </source>
</evidence>
<evidence type="ECO:0000313" key="4">
    <source>
        <dbReference type="Proteomes" id="UP001209878"/>
    </source>
</evidence>
<comment type="caution">
    <text evidence="3">The sequence shown here is derived from an EMBL/GenBank/DDBJ whole genome shotgun (WGS) entry which is preliminary data.</text>
</comment>
<evidence type="ECO:0000259" key="2">
    <source>
        <dbReference type="PROSITE" id="PS50026"/>
    </source>
</evidence>
<proteinExistence type="predicted"/>
<keyword evidence="1" id="KW-1015">Disulfide bond</keyword>
<keyword evidence="1" id="KW-0245">EGF-like domain</keyword>
<feature type="disulfide bond" evidence="1">
    <location>
        <begin position="86"/>
        <end position="95"/>
    </location>
</feature>
<organism evidence="3 4">
    <name type="scientific">Ridgeia piscesae</name>
    <name type="common">Tubeworm</name>
    <dbReference type="NCBI Taxonomy" id="27915"/>
    <lineage>
        <taxon>Eukaryota</taxon>
        <taxon>Metazoa</taxon>
        <taxon>Spiralia</taxon>
        <taxon>Lophotrochozoa</taxon>
        <taxon>Annelida</taxon>
        <taxon>Polychaeta</taxon>
        <taxon>Sedentaria</taxon>
        <taxon>Canalipalpata</taxon>
        <taxon>Sabellida</taxon>
        <taxon>Siboglinidae</taxon>
        <taxon>Ridgeia</taxon>
    </lineage>
</organism>